<evidence type="ECO:0000313" key="9">
    <source>
        <dbReference type="Proteomes" id="UP000318307"/>
    </source>
</evidence>
<dbReference type="AlphaFoldDB" id="A0A562RTW7"/>
<dbReference type="PANTHER" id="PTHR21198:SF2">
    <property type="entry name" value="GLUTAMATE RACEMASE"/>
    <property type="match status" value="1"/>
</dbReference>
<dbReference type="EMBL" id="VLLC01000012">
    <property type="protein sequence ID" value="TWI71800.1"/>
    <property type="molecule type" value="Genomic_DNA"/>
</dbReference>
<dbReference type="GO" id="GO:0071555">
    <property type="term" value="P:cell wall organization"/>
    <property type="evidence" value="ECO:0007669"/>
    <property type="project" value="UniProtKB-KW"/>
</dbReference>
<dbReference type="FunFam" id="3.40.50.1860:FF:000001">
    <property type="entry name" value="Glutamate racemase"/>
    <property type="match status" value="1"/>
</dbReference>
<evidence type="ECO:0000256" key="7">
    <source>
        <dbReference type="HAMAP-Rule" id="MF_00258"/>
    </source>
</evidence>
<feature type="binding site" evidence="7">
    <location>
        <begin position="38"/>
        <end position="39"/>
    </location>
    <ligand>
        <name>substrate</name>
    </ligand>
</feature>
<name>A0A562RTW7_9BACT</name>
<feature type="binding site" evidence="7">
    <location>
        <begin position="6"/>
        <end position="7"/>
    </location>
    <ligand>
        <name>substrate</name>
    </ligand>
</feature>
<dbReference type="OrthoDB" id="9801055at2"/>
<feature type="binding site" evidence="7">
    <location>
        <begin position="70"/>
        <end position="71"/>
    </location>
    <ligand>
        <name>substrate</name>
    </ligand>
</feature>
<protein>
    <recommendedName>
        <fullName evidence="2 7">Glutamate racemase</fullName>
        <ecNumber evidence="2 7">5.1.1.3</ecNumber>
    </recommendedName>
</protein>
<comment type="catalytic activity">
    <reaction evidence="1 7">
        <text>L-glutamate = D-glutamate</text>
        <dbReference type="Rhea" id="RHEA:12813"/>
        <dbReference type="ChEBI" id="CHEBI:29985"/>
        <dbReference type="ChEBI" id="CHEBI:29986"/>
        <dbReference type="EC" id="5.1.1.3"/>
    </reaction>
</comment>
<comment type="pathway">
    <text evidence="7">Cell wall biogenesis; peptidoglycan biosynthesis.</text>
</comment>
<dbReference type="HAMAP" id="MF_00258">
    <property type="entry name" value="Glu_racemase"/>
    <property type="match status" value="1"/>
</dbReference>
<accession>A0A562RTW7</accession>
<dbReference type="PROSITE" id="PS00924">
    <property type="entry name" value="ASP_GLU_RACEMASE_2"/>
    <property type="match status" value="1"/>
</dbReference>
<gene>
    <name evidence="7" type="primary">murI</name>
    <name evidence="8" type="ORF">LZ24_01817</name>
</gene>
<dbReference type="SUPFAM" id="SSF53681">
    <property type="entry name" value="Aspartate/glutamate racemase"/>
    <property type="match status" value="2"/>
</dbReference>
<dbReference type="Pfam" id="PF01177">
    <property type="entry name" value="Asp_Glu_race"/>
    <property type="match status" value="1"/>
</dbReference>
<evidence type="ECO:0000256" key="1">
    <source>
        <dbReference type="ARBA" id="ARBA00001602"/>
    </source>
</evidence>
<keyword evidence="5 7" id="KW-0413">Isomerase</keyword>
<evidence type="ECO:0000256" key="2">
    <source>
        <dbReference type="ARBA" id="ARBA00013090"/>
    </source>
</evidence>
<keyword evidence="4 7" id="KW-0573">Peptidoglycan synthesis</keyword>
<dbReference type="Proteomes" id="UP000318307">
    <property type="component" value="Unassembled WGS sequence"/>
</dbReference>
<dbReference type="GO" id="GO:0008360">
    <property type="term" value="P:regulation of cell shape"/>
    <property type="evidence" value="ECO:0007669"/>
    <property type="project" value="UniProtKB-KW"/>
</dbReference>
<evidence type="ECO:0000313" key="8">
    <source>
        <dbReference type="EMBL" id="TWI71800.1"/>
    </source>
</evidence>
<comment type="function">
    <text evidence="7">Provides the (R)-glutamate required for cell wall biosynthesis.</text>
</comment>
<keyword evidence="3 7" id="KW-0133">Cell shape</keyword>
<feature type="active site" description="Proton donor/acceptor" evidence="7">
    <location>
        <position position="180"/>
    </location>
</feature>
<evidence type="ECO:0000256" key="5">
    <source>
        <dbReference type="ARBA" id="ARBA00023235"/>
    </source>
</evidence>
<dbReference type="GO" id="GO:0008881">
    <property type="term" value="F:glutamate racemase activity"/>
    <property type="evidence" value="ECO:0007669"/>
    <property type="project" value="UniProtKB-UniRule"/>
</dbReference>
<dbReference type="InterPro" id="IPR015942">
    <property type="entry name" value="Asp/Glu/hydantoin_racemase"/>
</dbReference>
<evidence type="ECO:0000256" key="6">
    <source>
        <dbReference type="ARBA" id="ARBA00023316"/>
    </source>
</evidence>
<organism evidence="8 9">
    <name type="scientific">Desulfobotulus alkaliphilus</name>
    <dbReference type="NCBI Taxonomy" id="622671"/>
    <lineage>
        <taxon>Bacteria</taxon>
        <taxon>Pseudomonadati</taxon>
        <taxon>Thermodesulfobacteriota</taxon>
        <taxon>Desulfobacteria</taxon>
        <taxon>Desulfobacterales</taxon>
        <taxon>Desulfobacteraceae</taxon>
        <taxon>Desulfobotulus</taxon>
    </lineage>
</organism>
<dbReference type="RefSeq" id="WP_144684695.1">
    <property type="nucleotide sequence ID" value="NZ_VLLC01000012.1"/>
</dbReference>
<dbReference type="InterPro" id="IPR004391">
    <property type="entry name" value="Glu_race"/>
</dbReference>
<comment type="caution">
    <text evidence="8">The sequence shown here is derived from an EMBL/GenBank/DDBJ whole genome shotgun (WGS) entry which is preliminary data.</text>
</comment>
<comment type="similarity">
    <text evidence="7">Belongs to the aspartate/glutamate racemases family.</text>
</comment>
<reference evidence="8 9" key="1">
    <citation type="submission" date="2019-07" db="EMBL/GenBank/DDBJ databases">
        <title>Genome sequencing of 100 strains of the haloalkaliphilic chemolithoautotrophic sulfur-oxidizing bacterium Thioalkalivibrio.</title>
        <authorList>
            <person name="Muyzer G."/>
        </authorList>
    </citation>
    <scope>NUCLEOTIDE SEQUENCE [LARGE SCALE GENOMIC DNA]</scope>
    <source>
        <strain evidence="8 9">ASO4-4</strain>
    </source>
</reference>
<dbReference type="Gene3D" id="3.40.50.1860">
    <property type="match status" value="2"/>
</dbReference>
<evidence type="ECO:0000256" key="3">
    <source>
        <dbReference type="ARBA" id="ARBA00022960"/>
    </source>
</evidence>
<sequence>MIGIFDSGIGGLTTVRAIMQKLPGYDILYYGDTARMPYGSKSPATVQQYAMENSRFLLENGAKIIIIACNSAASIAVDAVKASFDLPVFEVVDPAVEAALATPLPHRIGVIGTRATITSGIYEKKIKALNPDATVHSLPCPLLVPLVEEGWLDTPETTRIIKKYLHPLKTRQIRSLILGCTHYPILEKPIAKKIGKGVRIINSGSCVADTVARYLKEHPETDTLLTKNHNHRFYVSDITEQFEKSAKTMLQESVSLSQIRM</sequence>
<proteinExistence type="inferred from homology"/>
<dbReference type="InterPro" id="IPR001920">
    <property type="entry name" value="Asp/Glu_race"/>
</dbReference>
<dbReference type="PANTHER" id="PTHR21198">
    <property type="entry name" value="GLUTAMATE RACEMASE"/>
    <property type="match status" value="1"/>
</dbReference>
<feature type="binding site" evidence="7">
    <location>
        <begin position="181"/>
        <end position="182"/>
    </location>
    <ligand>
        <name>substrate</name>
    </ligand>
</feature>
<dbReference type="InterPro" id="IPR033134">
    <property type="entry name" value="Asp/Glu_racemase_AS_2"/>
</dbReference>
<evidence type="ECO:0000256" key="4">
    <source>
        <dbReference type="ARBA" id="ARBA00022984"/>
    </source>
</evidence>
<keyword evidence="9" id="KW-1185">Reference proteome</keyword>
<dbReference type="UniPathway" id="UPA00219"/>
<dbReference type="EC" id="5.1.1.3" evidence="2 7"/>
<dbReference type="NCBIfam" id="TIGR00067">
    <property type="entry name" value="glut_race"/>
    <property type="match status" value="1"/>
</dbReference>
<keyword evidence="6 7" id="KW-0961">Cell wall biogenesis/degradation</keyword>
<dbReference type="GO" id="GO:0009252">
    <property type="term" value="P:peptidoglycan biosynthetic process"/>
    <property type="evidence" value="ECO:0007669"/>
    <property type="project" value="UniProtKB-UniRule"/>
</dbReference>
<feature type="active site" description="Proton donor/acceptor" evidence="7">
    <location>
        <position position="69"/>
    </location>
</feature>